<reference evidence="1" key="1">
    <citation type="submission" date="2016-03" db="EMBL/GenBank/DDBJ databases">
        <title>Resistome analysis of KPC-2-producing Escherichia coli ST224 strain isolated in Brazil using whole genome sequencing.</title>
        <authorList>
            <person name="Rossi I.G."/>
            <person name="Araujo B.F."/>
            <person name="Cerdeira L.T."/>
            <person name="Campos P.A."/>
            <person name="Royer S."/>
            <person name="Ferreira M.L."/>
            <person name="Batistao D.W.F."/>
            <person name="Souza T.A."/>
            <person name="Vancan S.I.S."/>
            <person name="Lincopan N."/>
            <person name="Gontijo-Filho P.P."/>
            <person name="Ribas R.M."/>
        </authorList>
    </citation>
    <scope>NUCLEOTIDE SEQUENCE</scope>
    <source>
        <strain evidence="1">ECO37</strain>
        <plasmid evidence="1">ECO37P2</plasmid>
    </source>
</reference>
<dbReference type="InterPro" id="IPR010982">
    <property type="entry name" value="Lambda_DNA-bd_dom_sf"/>
</dbReference>
<accession>A0A191T934</accession>
<dbReference type="Gene3D" id="1.10.260.40">
    <property type="entry name" value="lambda repressor-like DNA-binding domains"/>
    <property type="match status" value="1"/>
</dbReference>
<evidence type="ECO:0008006" key="2">
    <source>
        <dbReference type="Google" id="ProtNLM"/>
    </source>
</evidence>
<geneLocation type="plasmid" evidence="1">
    <name>ECO37P2</name>
</geneLocation>
<keyword evidence="1" id="KW-0614">Plasmid</keyword>
<sequence>MIEKSKLLQTYPTAAEVKAARESTGLSTDEIAKLFGLSDGSAWRKKEIQKQGSKNTRLLKPMEFEMLLLIAGTHPNLKITDK</sequence>
<dbReference type="EMBL" id="KU963390">
    <property type="protein sequence ID" value="ANI75596.1"/>
    <property type="molecule type" value="Genomic_DNA"/>
</dbReference>
<proteinExistence type="predicted"/>
<dbReference type="GO" id="GO:0003677">
    <property type="term" value="F:DNA binding"/>
    <property type="evidence" value="ECO:0007669"/>
    <property type="project" value="InterPro"/>
</dbReference>
<dbReference type="AlphaFoldDB" id="A0A191T934"/>
<protein>
    <recommendedName>
        <fullName evidence="2">YajA protein</fullName>
    </recommendedName>
</protein>
<name>A0A191T934_ECOLX</name>
<dbReference type="EMBL" id="KU963390">
    <property type="protein sequence ID" value="ANI75652.1"/>
    <property type="molecule type" value="Genomic_DNA"/>
</dbReference>
<organism evidence="1">
    <name type="scientific">Escherichia coli</name>
    <dbReference type="NCBI Taxonomy" id="562"/>
    <lineage>
        <taxon>Bacteria</taxon>
        <taxon>Pseudomonadati</taxon>
        <taxon>Pseudomonadota</taxon>
        <taxon>Gammaproteobacteria</taxon>
        <taxon>Enterobacterales</taxon>
        <taxon>Enterobacteriaceae</taxon>
        <taxon>Escherichia</taxon>
    </lineage>
</organism>
<evidence type="ECO:0000313" key="1">
    <source>
        <dbReference type="EMBL" id="ANI75596.1"/>
    </source>
</evidence>
<dbReference type="RefSeq" id="WP_073535381.1">
    <property type="nucleotide sequence ID" value="NZ_BFMM01000185.1"/>
</dbReference>